<protein>
    <submittedName>
        <fullName evidence="2">Uncharacterized protein</fullName>
    </submittedName>
</protein>
<reference evidence="2" key="2">
    <citation type="journal article" date="2023" name="Proc. Natl. Acad. Sci. U.S.A.">
        <title>A global phylogenomic analysis of the shiitake genus Lentinula.</title>
        <authorList>
            <person name="Sierra-Patev S."/>
            <person name="Min B."/>
            <person name="Naranjo-Ortiz M."/>
            <person name="Looney B."/>
            <person name="Konkel Z."/>
            <person name="Slot J.C."/>
            <person name="Sakamoto Y."/>
            <person name="Steenwyk J.L."/>
            <person name="Rokas A."/>
            <person name="Carro J."/>
            <person name="Camarero S."/>
            <person name="Ferreira P."/>
            <person name="Molpeceres G."/>
            <person name="Ruiz-Duenas F.J."/>
            <person name="Serrano A."/>
            <person name="Henrissat B."/>
            <person name="Drula E."/>
            <person name="Hughes K.W."/>
            <person name="Mata J.L."/>
            <person name="Ishikawa N.K."/>
            <person name="Vargas-Isla R."/>
            <person name="Ushijima S."/>
            <person name="Smith C.A."/>
            <person name="Donoghue J."/>
            <person name="Ahrendt S."/>
            <person name="Andreopoulos W."/>
            <person name="He G."/>
            <person name="LaButti K."/>
            <person name="Lipzen A."/>
            <person name="Ng V."/>
            <person name="Riley R."/>
            <person name="Sandor L."/>
            <person name="Barry K."/>
            <person name="Martinez A.T."/>
            <person name="Xiao Y."/>
            <person name="Gibbons J.G."/>
            <person name="Terashima K."/>
            <person name="Grigoriev I.V."/>
            <person name="Hibbett D."/>
        </authorList>
    </citation>
    <scope>NUCLEOTIDE SEQUENCE</scope>
    <source>
        <strain evidence="2">Sp2 HRB7682 ss15</strain>
    </source>
</reference>
<accession>A0A9W9AH56</accession>
<evidence type="ECO:0000313" key="3">
    <source>
        <dbReference type="Proteomes" id="UP001150238"/>
    </source>
</evidence>
<proteinExistence type="predicted"/>
<reference evidence="2" key="1">
    <citation type="submission" date="2022-08" db="EMBL/GenBank/DDBJ databases">
        <authorList>
            <consortium name="DOE Joint Genome Institute"/>
            <person name="Min B."/>
            <person name="Riley R."/>
            <person name="Sierra-Patev S."/>
            <person name="Naranjo-Ortiz M."/>
            <person name="Looney B."/>
            <person name="Konkel Z."/>
            <person name="Slot J.C."/>
            <person name="Sakamoto Y."/>
            <person name="Steenwyk J.L."/>
            <person name="Rokas A."/>
            <person name="Carro J."/>
            <person name="Camarero S."/>
            <person name="Ferreira P."/>
            <person name="Molpeceres G."/>
            <person name="Ruiz-Duenas F.J."/>
            <person name="Serrano A."/>
            <person name="Henrissat B."/>
            <person name="Drula E."/>
            <person name="Hughes K.W."/>
            <person name="Mata J.L."/>
            <person name="Ishikawa N.K."/>
            <person name="Vargas-Isla R."/>
            <person name="Ushijima S."/>
            <person name="Smith C.A."/>
            <person name="Ahrendt S."/>
            <person name="Andreopoulos W."/>
            <person name="He G."/>
            <person name="Labutti K."/>
            <person name="Lipzen A."/>
            <person name="Ng V."/>
            <person name="Sandor L."/>
            <person name="Barry K."/>
            <person name="Martinez A.T."/>
            <person name="Xiao Y."/>
            <person name="Gibbons J.G."/>
            <person name="Terashima K."/>
            <person name="Hibbett D.S."/>
            <person name="Grigoriev I.V."/>
        </authorList>
    </citation>
    <scope>NUCLEOTIDE SEQUENCE</scope>
    <source>
        <strain evidence="2">Sp2 HRB7682 ss15</strain>
    </source>
</reference>
<feature type="region of interest" description="Disordered" evidence="1">
    <location>
        <begin position="96"/>
        <end position="198"/>
    </location>
</feature>
<name>A0A9W9AH56_9AGAR</name>
<feature type="compositionally biased region" description="Basic residues" evidence="1">
    <location>
        <begin position="160"/>
        <end position="172"/>
    </location>
</feature>
<dbReference type="AlphaFoldDB" id="A0A9W9AH56"/>
<feature type="compositionally biased region" description="Low complexity" evidence="1">
    <location>
        <begin position="175"/>
        <end position="192"/>
    </location>
</feature>
<dbReference type="EMBL" id="JANVFS010000013">
    <property type="protein sequence ID" value="KAJ4482832.1"/>
    <property type="molecule type" value="Genomic_DNA"/>
</dbReference>
<sequence length="243" mass="26481">MNIPQGLLRRIKVVQQSGSPRNGLRFLILSSPSLAPFALVIMAFGSSKSKSKSSPSLDPQQQAALAAELVASELLMRQLLGGGSMQRNTKYLMEEQERSAFVPSPPSDMHHRSRKSKTSAHSSLALPPMTHVIPSSAMPPMPSGAIYDNYDHHRQYGPHYHGHLRSESRRRHPSDSSSSSSSSLTPSPTSSTFDANEPSSYMAYPASSDHQYIANFGTGHQSTVKATKGMSLKERAKALFHGH</sequence>
<dbReference type="Proteomes" id="UP001150238">
    <property type="component" value="Unassembled WGS sequence"/>
</dbReference>
<gene>
    <name evidence="2" type="ORF">C8J55DRAFT_44473</name>
</gene>
<comment type="caution">
    <text evidence="2">The sequence shown here is derived from an EMBL/GenBank/DDBJ whole genome shotgun (WGS) entry which is preliminary data.</text>
</comment>
<evidence type="ECO:0000313" key="2">
    <source>
        <dbReference type="EMBL" id="KAJ4482832.1"/>
    </source>
</evidence>
<evidence type="ECO:0000256" key="1">
    <source>
        <dbReference type="SAM" id="MobiDB-lite"/>
    </source>
</evidence>
<organism evidence="2 3">
    <name type="scientific">Lentinula lateritia</name>
    <dbReference type="NCBI Taxonomy" id="40482"/>
    <lineage>
        <taxon>Eukaryota</taxon>
        <taxon>Fungi</taxon>
        <taxon>Dikarya</taxon>
        <taxon>Basidiomycota</taxon>
        <taxon>Agaricomycotina</taxon>
        <taxon>Agaricomycetes</taxon>
        <taxon>Agaricomycetidae</taxon>
        <taxon>Agaricales</taxon>
        <taxon>Marasmiineae</taxon>
        <taxon>Omphalotaceae</taxon>
        <taxon>Lentinula</taxon>
    </lineage>
</organism>